<dbReference type="PANTHER" id="PTHR42760">
    <property type="entry name" value="SHORT-CHAIN DEHYDROGENASES/REDUCTASES FAMILY MEMBER"/>
    <property type="match status" value="1"/>
</dbReference>
<gene>
    <name evidence="3" type="ORF">G5C33_13270</name>
</gene>
<name>A0A6G6Y6T9_9SPHN</name>
<proteinExistence type="inferred from homology"/>
<sequence length="276" mass="29852">MDLGLAGANVCIVGASRGIGKATAKRFAQEGANVALLARSEKSLEKSATACRELGSGEVLTSQCDMTDGDAVKAAFATIGEKFGSLNVLINNAANSVGTHGAFAKFDDEELYLEAYNRITLGYVRTTRAALPLLRKADWGRIVNVSSISTTKPQPMLHVYNMVKSALNSWSQAMARELGEDNILVNVMSPGAIMVESGNWGEIMNGYFEKYGLDPKSPQDAFKLSKLHFGAEDSVWTNRYGYTDEYARVLTFMGSKANSYMSGANINVDGGTNFHW</sequence>
<dbReference type="Pfam" id="PF00106">
    <property type="entry name" value="adh_short"/>
    <property type="match status" value="1"/>
</dbReference>
<dbReference type="Gene3D" id="3.40.50.720">
    <property type="entry name" value="NAD(P)-binding Rossmann-like Domain"/>
    <property type="match status" value="1"/>
</dbReference>
<dbReference type="KEGG" id="spzr:G5C33_13270"/>
<dbReference type="EMBL" id="CP049109">
    <property type="protein sequence ID" value="QIG80652.1"/>
    <property type="molecule type" value="Genomic_DNA"/>
</dbReference>
<evidence type="ECO:0000256" key="1">
    <source>
        <dbReference type="ARBA" id="ARBA00006484"/>
    </source>
</evidence>
<dbReference type="AlphaFoldDB" id="A0A6G6Y6T9"/>
<comment type="similarity">
    <text evidence="1 2">Belongs to the short-chain dehydrogenases/reductases (SDR) family.</text>
</comment>
<evidence type="ECO:0000256" key="2">
    <source>
        <dbReference type="RuleBase" id="RU000363"/>
    </source>
</evidence>
<organism evidence="3 4">
    <name type="scientific">Stakelama tenebrarum</name>
    <dbReference type="NCBI Taxonomy" id="2711215"/>
    <lineage>
        <taxon>Bacteria</taxon>
        <taxon>Pseudomonadati</taxon>
        <taxon>Pseudomonadota</taxon>
        <taxon>Alphaproteobacteria</taxon>
        <taxon>Sphingomonadales</taxon>
        <taxon>Sphingomonadaceae</taxon>
        <taxon>Stakelama</taxon>
    </lineage>
</organism>
<accession>A0A6G6Y6T9</accession>
<dbReference type="RefSeq" id="WP_165327660.1">
    <property type="nucleotide sequence ID" value="NZ_CP049109.1"/>
</dbReference>
<dbReference type="PRINTS" id="PR00080">
    <property type="entry name" value="SDRFAMILY"/>
</dbReference>
<dbReference type="Proteomes" id="UP000501568">
    <property type="component" value="Chromosome"/>
</dbReference>
<dbReference type="FunFam" id="3.40.50.720:FF:000084">
    <property type="entry name" value="Short-chain dehydrogenase reductase"/>
    <property type="match status" value="1"/>
</dbReference>
<reference evidence="3 4" key="1">
    <citation type="submission" date="2020-02" db="EMBL/GenBank/DDBJ databases">
        <authorList>
            <person name="Zheng R.K."/>
            <person name="Sun C.M."/>
        </authorList>
    </citation>
    <scope>NUCLEOTIDE SEQUENCE [LARGE SCALE GENOMIC DNA]</scope>
    <source>
        <strain evidence="4">zrk23</strain>
    </source>
</reference>
<dbReference type="SUPFAM" id="SSF51735">
    <property type="entry name" value="NAD(P)-binding Rossmann-fold domains"/>
    <property type="match status" value="1"/>
</dbReference>
<protein>
    <submittedName>
        <fullName evidence="3">SDR family oxidoreductase</fullName>
    </submittedName>
</protein>
<dbReference type="GO" id="GO:0016616">
    <property type="term" value="F:oxidoreductase activity, acting on the CH-OH group of donors, NAD or NADP as acceptor"/>
    <property type="evidence" value="ECO:0007669"/>
    <property type="project" value="TreeGrafter"/>
</dbReference>
<evidence type="ECO:0000313" key="3">
    <source>
        <dbReference type="EMBL" id="QIG80652.1"/>
    </source>
</evidence>
<dbReference type="InterPro" id="IPR036291">
    <property type="entry name" value="NAD(P)-bd_dom_sf"/>
</dbReference>
<evidence type="ECO:0000313" key="4">
    <source>
        <dbReference type="Proteomes" id="UP000501568"/>
    </source>
</evidence>
<keyword evidence="4" id="KW-1185">Reference proteome</keyword>
<dbReference type="PRINTS" id="PR00081">
    <property type="entry name" value="GDHRDH"/>
</dbReference>
<dbReference type="InterPro" id="IPR002347">
    <property type="entry name" value="SDR_fam"/>
</dbReference>